<dbReference type="Proteomes" id="UP000256763">
    <property type="component" value="Unassembled WGS sequence"/>
</dbReference>
<dbReference type="AlphaFoldDB" id="A0A3E0WSD1"/>
<dbReference type="CDD" id="cd06661">
    <property type="entry name" value="GGCT_like"/>
    <property type="match status" value="1"/>
</dbReference>
<dbReference type="SUPFAM" id="SSF110857">
    <property type="entry name" value="Gamma-glutamyl cyclotransferase-like"/>
    <property type="match status" value="1"/>
</dbReference>
<proteinExistence type="inferred from homology"/>
<evidence type="ECO:0000313" key="5">
    <source>
        <dbReference type="EMBL" id="RFA34895.1"/>
    </source>
</evidence>
<dbReference type="InterPro" id="IPR013024">
    <property type="entry name" value="GGCT-like"/>
</dbReference>
<comment type="caution">
    <text evidence="5">The sequence shown here is derived from an EMBL/GenBank/DDBJ whole genome shotgun (WGS) entry which is preliminary data.</text>
</comment>
<comment type="similarity">
    <text evidence="1 3">Belongs to the gamma-glutamylcyclotransferase family.</text>
</comment>
<evidence type="ECO:0000256" key="1">
    <source>
        <dbReference type="ARBA" id="ARBA00008861"/>
    </source>
</evidence>
<dbReference type="Gene3D" id="3.10.490.10">
    <property type="entry name" value="Gamma-glutamyl cyclotransferase-like"/>
    <property type="match status" value="1"/>
</dbReference>
<reference evidence="6" key="1">
    <citation type="submission" date="2017-05" db="EMBL/GenBank/DDBJ databases">
        <authorList>
            <person name="Sharma S."/>
            <person name="Sidhu C."/>
            <person name="Pinnaka A.K."/>
        </authorList>
    </citation>
    <scope>NUCLEOTIDE SEQUENCE [LARGE SCALE GENOMIC DNA]</scope>
    <source>
        <strain evidence="6">AK93</strain>
    </source>
</reference>
<name>A0A3E0WSD1_9GAMM</name>
<protein>
    <recommendedName>
        <fullName evidence="3">Gamma-glutamylcyclotransferase family protein</fullName>
    </recommendedName>
</protein>
<feature type="active site" description="Proton acceptor" evidence="2">
    <location>
        <position position="76"/>
    </location>
</feature>
<evidence type="ECO:0000259" key="4">
    <source>
        <dbReference type="Pfam" id="PF06094"/>
    </source>
</evidence>
<evidence type="ECO:0000313" key="6">
    <source>
        <dbReference type="Proteomes" id="UP000256763"/>
    </source>
</evidence>
<dbReference type="RefSeq" id="WP_116302743.1">
    <property type="nucleotide sequence ID" value="NZ_NFZV01000013.1"/>
</dbReference>
<keyword evidence="6" id="KW-1185">Reference proteome</keyword>
<organism evidence="5 6">
    <name type="scientific">Alkalilimnicola ehrlichii</name>
    <dbReference type="NCBI Taxonomy" id="351052"/>
    <lineage>
        <taxon>Bacteria</taxon>
        <taxon>Pseudomonadati</taxon>
        <taxon>Pseudomonadota</taxon>
        <taxon>Gammaproteobacteria</taxon>
        <taxon>Chromatiales</taxon>
        <taxon>Ectothiorhodospiraceae</taxon>
        <taxon>Alkalilimnicola</taxon>
    </lineage>
</organism>
<dbReference type="Pfam" id="PF06094">
    <property type="entry name" value="GGACT"/>
    <property type="match status" value="1"/>
</dbReference>
<dbReference type="GO" id="GO:0061929">
    <property type="term" value="F:gamma-glutamylaminecyclotransferase activity"/>
    <property type="evidence" value="ECO:0007669"/>
    <property type="project" value="InterPro"/>
</dbReference>
<dbReference type="OrthoDB" id="482277at2"/>
<dbReference type="PANTHER" id="PTHR12510">
    <property type="entry name" value="TROPONIN C-AKIN-1 PROTEIN"/>
    <property type="match status" value="1"/>
</dbReference>
<dbReference type="PANTHER" id="PTHR12510:SF4">
    <property type="entry name" value="GAMMA-GLUTAMYLAMINECYCLOTRANSFERASE"/>
    <property type="match status" value="1"/>
</dbReference>
<dbReference type="EMBL" id="NFZW01000014">
    <property type="protein sequence ID" value="RFA34895.1"/>
    <property type="molecule type" value="Genomic_DNA"/>
</dbReference>
<dbReference type="InterPro" id="IPR039126">
    <property type="entry name" value="GGACT"/>
</dbReference>
<dbReference type="InterPro" id="IPR009288">
    <property type="entry name" value="AIG2-like_dom"/>
</dbReference>
<feature type="domain" description="Gamma-glutamylcyclotransferase AIG2-like" evidence="4">
    <location>
        <begin position="7"/>
        <end position="116"/>
    </location>
</feature>
<accession>A0A3E0WSD1</accession>
<gene>
    <name evidence="5" type="ORF">CAL65_14480</name>
</gene>
<sequence>MAGLDLVFVYGTLRRGGTNHHWLDGAEWLGYHRTEPKFQMLDLGPYPGVVRPGTDAIVGELYRINALMLKRLDRLEDYPVLYTRTRIPTDHGHAWLYLYRCRDGSRYPRIRQGDWLACQHNQVS</sequence>
<evidence type="ECO:0000256" key="3">
    <source>
        <dbReference type="RuleBase" id="RU367036"/>
    </source>
</evidence>
<dbReference type="InterPro" id="IPR036568">
    <property type="entry name" value="GGCT-like_sf"/>
</dbReference>
<dbReference type="GO" id="GO:0005829">
    <property type="term" value="C:cytosol"/>
    <property type="evidence" value="ECO:0007669"/>
    <property type="project" value="TreeGrafter"/>
</dbReference>
<evidence type="ECO:0000256" key="2">
    <source>
        <dbReference type="PIRSR" id="PIRSR639126-1"/>
    </source>
</evidence>